<organism evidence="2 3">
    <name type="scientific">Batillaria attramentaria</name>
    <dbReference type="NCBI Taxonomy" id="370345"/>
    <lineage>
        <taxon>Eukaryota</taxon>
        <taxon>Metazoa</taxon>
        <taxon>Spiralia</taxon>
        <taxon>Lophotrochozoa</taxon>
        <taxon>Mollusca</taxon>
        <taxon>Gastropoda</taxon>
        <taxon>Caenogastropoda</taxon>
        <taxon>Sorbeoconcha</taxon>
        <taxon>Cerithioidea</taxon>
        <taxon>Batillariidae</taxon>
        <taxon>Batillaria</taxon>
    </lineage>
</organism>
<feature type="compositionally biased region" description="Basic and acidic residues" evidence="1">
    <location>
        <begin position="175"/>
        <end position="188"/>
    </location>
</feature>
<comment type="caution">
    <text evidence="2">The sequence shown here is derived from an EMBL/GenBank/DDBJ whole genome shotgun (WGS) entry which is preliminary data.</text>
</comment>
<accession>A0ABD0KXQ4</accession>
<proteinExistence type="predicted"/>
<gene>
    <name evidence="2" type="ORF">BaRGS_00016790</name>
</gene>
<feature type="region of interest" description="Disordered" evidence="1">
    <location>
        <begin position="79"/>
        <end position="225"/>
    </location>
</feature>
<evidence type="ECO:0000313" key="3">
    <source>
        <dbReference type="Proteomes" id="UP001519460"/>
    </source>
</evidence>
<feature type="region of interest" description="Disordered" evidence="1">
    <location>
        <begin position="49"/>
        <end position="68"/>
    </location>
</feature>
<name>A0ABD0KXQ4_9CAEN</name>
<evidence type="ECO:0000313" key="2">
    <source>
        <dbReference type="EMBL" id="KAK7491944.1"/>
    </source>
</evidence>
<feature type="non-terminal residue" evidence="2">
    <location>
        <position position="1"/>
    </location>
</feature>
<sequence>MTEWLNQYERVAQRQQEYLQKIRDLRQRLQTRDERFMMLAIERMRHVPRDLSNPLQPPMPNPNYKSHVPLSSSLLTHSFFPKTSSPSPRLLESPDGISGSEGTPLYSCMVSGERLHPRAPPKRLTPISRTSRVSSDRGENSGKSSGPGLERNKTDYEPIEDIAKRNRIQFSRYLSSRDGKTEETDKPGRACAGPTGSRRQVLPLGASRPLSTKAVAGDDTAQREV</sequence>
<dbReference type="AlphaFoldDB" id="A0ABD0KXQ4"/>
<feature type="compositionally biased region" description="Basic and acidic residues" evidence="1">
    <location>
        <begin position="150"/>
        <end position="164"/>
    </location>
</feature>
<evidence type="ECO:0000256" key="1">
    <source>
        <dbReference type="SAM" id="MobiDB-lite"/>
    </source>
</evidence>
<dbReference type="Proteomes" id="UP001519460">
    <property type="component" value="Unassembled WGS sequence"/>
</dbReference>
<protein>
    <submittedName>
        <fullName evidence="2">Uncharacterized protein</fullName>
    </submittedName>
</protein>
<dbReference type="EMBL" id="JACVVK020000108">
    <property type="protein sequence ID" value="KAK7491944.1"/>
    <property type="molecule type" value="Genomic_DNA"/>
</dbReference>
<keyword evidence="3" id="KW-1185">Reference proteome</keyword>
<reference evidence="2 3" key="1">
    <citation type="journal article" date="2023" name="Sci. Data">
        <title>Genome assembly of the Korean intertidal mud-creeper Batillaria attramentaria.</title>
        <authorList>
            <person name="Patra A.K."/>
            <person name="Ho P.T."/>
            <person name="Jun S."/>
            <person name="Lee S.J."/>
            <person name="Kim Y."/>
            <person name="Won Y.J."/>
        </authorList>
    </citation>
    <scope>NUCLEOTIDE SEQUENCE [LARGE SCALE GENOMIC DNA]</scope>
    <source>
        <strain evidence="2">Wonlab-2016</strain>
    </source>
</reference>